<organism evidence="8 9">
    <name type="scientific">Peltaster fructicola</name>
    <dbReference type="NCBI Taxonomy" id="286661"/>
    <lineage>
        <taxon>Eukaryota</taxon>
        <taxon>Fungi</taxon>
        <taxon>Dikarya</taxon>
        <taxon>Ascomycota</taxon>
        <taxon>Pezizomycotina</taxon>
        <taxon>Dothideomycetes</taxon>
        <taxon>Dothideomycetes incertae sedis</taxon>
        <taxon>Peltaster</taxon>
    </lineage>
</organism>
<dbReference type="PROSITE" id="PS51503">
    <property type="entry name" value="HIG1"/>
    <property type="match status" value="1"/>
</dbReference>
<dbReference type="PANTHER" id="PTHR28018">
    <property type="entry name" value="RESPIRATORY SUPERCOMPLEX FACTOR 2, MITOCHONDRIAL"/>
    <property type="match status" value="1"/>
</dbReference>
<evidence type="ECO:0000256" key="3">
    <source>
        <dbReference type="ARBA" id="ARBA00022989"/>
    </source>
</evidence>
<evidence type="ECO:0000256" key="6">
    <source>
        <dbReference type="SAM" id="Phobius"/>
    </source>
</evidence>
<dbReference type="InterPro" id="IPR040153">
    <property type="entry name" value="Rcf2"/>
</dbReference>
<dbReference type="EMBL" id="CP051143">
    <property type="protein sequence ID" value="QIX02047.1"/>
    <property type="molecule type" value="Genomic_DNA"/>
</dbReference>
<dbReference type="AlphaFoldDB" id="A0A6H0Y4T5"/>
<evidence type="ECO:0000256" key="4">
    <source>
        <dbReference type="ARBA" id="ARBA00023136"/>
    </source>
</evidence>
<feature type="compositionally biased region" description="Basic and acidic residues" evidence="5">
    <location>
        <begin position="247"/>
        <end position="269"/>
    </location>
</feature>
<dbReference type="PANTHER" id="PTHR28018:SF3">
    <property type="entry name" value="RESPIRATORY SUPERCOMPLEX FACTOR 2, MITOCHONDRIAL"/>
    <property type="match status" value="1"/>
</dbReference>
<dbReference type="Proteomes" id="UP000503462">
    <property type="component" value="Chromosome 5"/>
</dbReference>
<feature type="transmembrane region" description="Helical" evidence="6">
    <location>
        <begin position="116"/>
        <end position="135"/>
    </location>
</feature>
<feature type="region of interest" description="Disordered" evidence="5">
    <location>
        <begin position="218"/>
        <end position="269"/>
    </location>
</feature>
<dbReference type="InterPro" id="IPR007667">
    <property type="entry name" value="Hypoxia_induced_domain"/>
</dbReference>
<keyword evidence="2 6" id="KW-0812">Transmembrane</keyword>
<dbReference type="Pfam" id="PF04588">
    <property type="entry name" value="HIG_1_N"/>
    <property type="match status" value="1"/>
</dbReference>
<evidence type="ECO:0000313" key="9">
    <source>
        <dbReference type="Proteomes" id="UP000503462"/>
    </source>
</evidence>
<dbReference type="OrthoDB" id="1915122at2759"/>
<gene>
    <name evidence="8" type="ORF">AMS68_007564</name>
</gene>
<keyword evidence="4 6" id="KW-0472">Membrane</keyword>
<proteinExistence type="predicted"/>
<evidence type="ECO:0000259" key="7">
    <source>
        <dbReference type="PROSITE" id="PS51503"/>
    </source>
</evidence>
<feature type="transmembrane region" description="Helical" evidence="6">
    <location>
        <begin position="50"/>
        <end position="69"/>
    </location>
</feature>
<dbReference type="GO" id="GO:0033617">
    <property type="term" value="P:mitochondrial respiratory chain complex IV assembly"/>
    <property type="evidence" value="ECO:0007669"/>
    <property type="project" value="TreeGrafter"/>
</dbReference>
<evidence type="ECO:0000256" key="5">
    <source>
        <dbReference type="SAM" id="MobiDB-lite"/>
    </source>
</evidence>
<feature type="domain" description="HIG1" evidence="7">
    <location>
        <begin position="88"/>
        <end position="179"/>
    </location>
</feature>
<evidence type="ECO:0000256" key="2">
    <source>
        <dbReference type="ARBA" id="ARBA00022692"/>
    </source>
</evidence>
<keyword evidence="9" id="KW-1185">Reference proteome</keyword>
<evidence type="ECO:0000256" key="1">
    <source>
        <dbReference type="ARBA" id="ARBA00004173"/>
    </source>
</evidence>
<protein>
    <recommendedName>
        <fullName evidence="7">HIG1 domain-containing protein</fullName>
    </recommendedName>
</protein>
<name>A0A6H0Y4T5_9PEZI</name>
<evidence type="ECO:0000313" key="8">
    <source>
        <dbReference type="EMBL" id="QIX02047.1"/>
    </source>
</evidence>
<dbReference type="GO" id="GO:0005739">
    <property type="term" value="C:mitochondrion"/>
    <property type="evidence" value="ECO:0007669"/>
    <property type="project" value="UniProtKB-SubCell"/>
</dbReference>
<reference evidence="8 9" key="1">
    <citation type="journal article" date="2016" name="Sci. Rep.">
        <title>Peltaster fructicola genome reveals evolution from an invasive phytopathogen to an ectophytic parasite.</title>
        <authorList>
            <person name="Xu C."/>
            <person name="Chen H."/>
            <person name="Gleason M.L."/>
            <person name="Xu J.R."/>
            <person name="Liu H."/>
            <person name="Zhang R."/>
            <person name="Sun G."/>
        </authorList>
    </citation>
    <scope>NUCLEOTIDE SEQUENCE [LARGE SCALE GENOMIC DNA]</scope>
    <source>
        <strain evidence="8 9">LNHT1506</strain>
    </source>
</reference>
<feature type="compositionally biased region" description="Basic and acidic residues" evidence="5">
    <location>
        <begin position="218"/>
        <end position="239"/>
    </location>
</feature>
<comment type="subcellular location">
    <subcellularLocation>
        <location evidence="1">Mitochondrion</location>
    </subcellularLocation>
</comment>
<keyword evidence="3 6" id="KW-1133">Transmembrane helix</keyword>
<feature type="transmembrane region" description="Helical" evidence="6">
    <location>
        <begin position="20"/>
        <end position="38"/>
    </location>
</feature>
<accession>A0A6H0Y4T5</accession>
<sequence length="269" mass="29806">MKILTKEEEQQHYNATIQGGLIGGISGLAAGGLGVFAAGRRYPAFKGLGIPLQAFLVCSAGTFGSIISADRYSRHFERNRDPSSQYEDKSRAVRDQIDAQRSTTQKVTAWASENRYSIVFGSWVASIAGALGIIGRDKYLSTAQKLVQARVWAQGLTIAVVIASLAFETTDGAAGTGRWETVKILDPNDPTHQRLIEKKVHHERYAGEDQWRDMVEAEEQRLKERDQWVQQREQDDKKSGKTKKVGKHDDESAERGSVESSKDSKLKAP</sequence>